<dbReference type="InterPro" id="IPR055411">
    <property type="entry name" value="LRR_FXL15/At3g58940/PEG3-like"/>
</dbReference>
<proteinExistence type="predicted"/>
<dbReference type="InterPro" id="IPR001810">
    <property type="entry name" value="F-box_dom"/>
</dbReference>
<evidence type="ECO:0000313" key="3">
    <source>
        <dbReference type="EMBL" id="MCH83421.1"/>
    </source>
</evidence>
<dbReference type="AlphaFoldDB" id="A0A392M801"/>
<dbReference type="Pfam" id="PF24758">
    <property type="entry name" value="LRR_At5g56370"/>
    <property type="match status" value="1"/>
</dbReference>
<name>A0A392M801_9FABA</name>
<organism evidence="3 4">
    <name type="scientific">Trifolium medium</name>
    <dbReference type="NCBI Taxonomy" id="97028"/>
    <lineage>
        <taxon>Eukaryota</taxon>
        <taxon>Viridiplantae</taxon>
        <taxon>Streptophyta</taxon>
        <taxon>Embryophyta</taxon>
        <taxon>Tracheophyta</taxon>
        <taxon>Spermatophyta</taxon>
        <taxon>Magnoliopsida</taxon>
        <taxon>eudicotyledons</taxon>
        <taxon>Gunneridae</taxon>
        <taxon>Pentapetalae</taxon>
        <taxon>rosids</taxon>
        <taxon>fabids</taxon>
        <taxon>Fabales</taxon>
        <taxon>Fabaceae</taxon>
        <taxon>Papilionoideae</taxon>
        <taxon>50 kb inversion clade</taxon>
        <taxon>NPAAA clade</taxon>
        <taxon>Hologalegina</taxon>
        <taxon>IRL clade</taxon>
        <taxon>Trifolieae</taxon>
        <taxon>Trifolium</taxon>
    </lineage>
</organism>
<sequence>GRKPSRCTCLAMTRVYNKPDRISFLPDFIINQILSNLSIKEAGRTSVLSSNWRKKWSTQPVLVFDNQCVSGATFQDPSVIERKFVSIIDHVLLLHSGPINKFEVSDPDCDLIGVNSVAHIDRWILHLIGRSIKELVLDIWFKQRYKIPWCLFSCQSLRHLNLYSCLLKPPMTFKGFRNLKILVLEWVTMDQDAFEHLISGSPLLEELTLGYFDGFTQINIRAPNLKLIRIIVFGSRKCASRATYTLYQSKIS</sequence>
<feature type="domain" description="F-box" evidence="1">
    <location>
        <begin position="22"/>
        <end position="61"/>
    </location>
</feature>
<dbReference type="InterPro" id="IPR036047">
    <property type="entry name" value="F-box-like_dom_sf"/>
</dbReference>
<dbReference type="PANTHER" id="PTHR31639:SF93">
    <property type="entry name" value="F-BOX_FBD_LRR PROTEIN"/>
    <property type="match status" value="1"/>
</dbReference>
<dbReference type="EMBL" id="LXQA010005171">
    <property type="protein sequence ID" value="MCH83421.1"/>
    <property type="molecule type" value="Genomic_DNA"/>
</dbReference>
<reference evidence="3 4" key="1">
    <citation type="journal article" date="2018" name="Front. Plant Sci.">
        <title>Red Clover (Trifolium pratense) and Zigzag Clover (T. medium) - A Picture of Genomic Similarities and Differences.</title>
        <authorList>
            <person name="Dluhosova J."/>
            <person name="Istvanek J."/>
            <person name="Nedelnik J."/>
            <person name="Repkova J."/>
        </authorList>
    </citation>
    <scope>NUCLEOTIDE SEQUENCE [LARGE SCALE GENOMIC DNA]</scope>
    <source>
        <strain evidence="4">cv. 10/8</strain>
        <tissue evidence="3">Leaf</tissue>
    </source>
</reference>
<dbReference type="SUPFAM" id="SSF81383">
    <property type="entry name" value="F-box domain"/>
    <property type="match status" value="1"/>
</dbReference>
<accession>A0A392M801</accession>
<dbReference type="Pfam" id="PF00646">
    <property type="entry name" value="F-box"/>
    <property type="match status" value="1"/>
</dbReference>
<evidence type="ECO:0000259" key="1">
    <source>
        <dbReference type="Pfam" id="PF00646"/>
    </source>
</evidence>
<dbReference type="Proteomes" id="UP000265520">
    <property type="component" value="Unassembled WGS sequence"/>
</dbReference>
<dbReference type="Gene3D" id="3.80.10.10">
    <property type="entry name" value="Ribonuclease Inhibitor"/>
    <property type="match status" value="1"/>
</dbReference>
<evidence type="ECO:0000259" key="2">
    <source>
        <dbReference type="Pfam" id="PF24758"/>
    </source>
</evidence>
<dbReference type="PANTHER" id="PTHR31639">
    <property type="entry name" value="F-BOX PROTEIN-LIKE"/>
    <property type="match status" value="1"/>
</dbReference>
<gene>
    <name evidence="3" type="ORF">A2U01_0004241</name>
</gene>
<comment type="caution">
    <text evidence="3">The sequence shown here is derived from an EMBL/GenBank/DDBJ whole genome shotgun (WGS) entry which is preliminary data.</text>
</comment>
<feature type="domain" description="F-box/LRR-repeat protein 15/At3g58940/PEG3-like LRR" evidence="2">
    <location>
        <begin position="120"/>
        <end position="231"/>
    </location>
</feature>
<protein>
    <submittedName>
        <fullName evidence="3">F-box/FBD/LRR-repeat protein</fullName>
    </submittedName>
</protein>
<dbReference type="SUPFAM" id="SSF52047">
    <property type="entry name" value="RNI-like"/>
    <property type="match status" value="1"/>
</dbReference>
<feature type="non-terminal residue" evidence="3">
    <location>
        <position position="1"/>
    </location>
</feature>
<keyword evidence="4" id="KW-1185">Reference proteome</keyword>
<evidence type="ECO:0000313" key="4">
    <source>
        <dbReference type="Proteomes" id="UP000265520"/>
    </source>
</evidence>
<dbReference type="InterPro" id="IPR032675">
    <property type="entry name" value="LRR_dom_sf"/>
</dbReference>